<name>A0A8J4GHA9_9CHLO</name>
<reference evidence="2" key="1">
    <citation type="journal article" date="2021" name="Proc. Natl. Acad. Sci. U.S.A.">
        <title>Three genomes in the algal genus Volvox reveal the fate of a haploid sex-determining region after a transition to homothallism.</title>
        <authorList>
            <person name="Yamamoto K."/>
            <person name="Hamaji T."/>
            <person name="Kawai-Toyooka H."/>
            <person name="Matsuzaki R."/>
            <person name="Takahashi F."/>
            <person name="Nishimura Y."/>
            <person name="Kawachi M."/>
            <person name="Noguchi H."/>
            <person name="Minakuchi Y."/>
            <person name="Umen J.G."/>
            <person name="Toyoda A."/>
            <person name="Nozaki H."/>
        </authorList>
    </citation>
    <scope>NUCLEOTIDE SEQUENCE</scope>
    <source>
        <strain evidence="2">NIES-3785</strain>
    </source>
</reference>
<organism evidence="2 3">
    <name type="scientific">Volvox reticuliferus</name>
    <dbReference type="NCBI Taxonomy" id="1737510"/>
    <lineage>
        <taxon>Eukaryota</taxon>
        <taxon>Viridiplantae</taxon>
        <taxon>Chlorophyta</taxon>
        <taxon>core chlorophytes</taxon>
        <taxon>Chlorophyceae</taxon>
        <taxon>CS clade</taxon>
        <taxon>Chlamydomonadales</taxon>
        <taxon>Volvocaceae</taxon>
        <taxon>Volvox</taxon>
    </lineage>
</organism>
<feature type="region of interest" description="Disordered" evidence="1">
    <location>
        <begin position="1"/>
        <end position="45"/>
    </location>
</feature>
<dbReference type="AlphaFoldDB" id="A0A8J4GHA9"/>
<gene>
    <name evidence="2" type="ORF">Vretimale_11822</name>
</gene>
<proteinExistence type="predicted"/>
<dbReference type="EMBL" id="BNCQ01000025">
    <property type="protein sequence ID" value="GIM07742.1"/>
    <property type="molecule type" value="Genomic_DNA"/>
</dbReference>
<comment type="caution">
    <text evidence="2">The sequence shown here is derived from an EMBL/GenBank/DDBJ whole genome shotgun (WGS) entry which is preliminary data.</text>
</comment>
<evidence type="ECO:0000313" key="3">
    <source>
        <dbReference type="Proteomes" id="UP000722791"/>
    </source>
</evidence>
<accession>A0A8J4GHA9</accession>
<protein>
    <submittedName>
        <fullName evidence="2">Uncharacterized protein</fullName>
    </submittedName>
</protein>
<feature type="non-terminal residue" evidence="2">
    <location>
        <position position="105"/>
    </location>
</feature>
<feature type="region of interest" description="Disordered" evidence="1">
    <location>
        <begin position="70"/>
        <end position="105"/>
    </location>
</feature>
<feature type="compositionally biased region" description="Low complexity" evidence="1">
    <location>
        <begin position="84"/>
        <end position="98"/>
    </location>
</feature>
<evidence type="ECO:0000313" key="2">
    <source>
        <dbReference type="EMBL" id="GIM07742.1"/>
    </source>
</evidence>
<dbReference type="Proteomes" id="UP000722791">
    <property type="component" value="Unassembled WGS sequence"/>
</dbReference>
<feature type="compositionally biased region" description="Low complexity" evidence="1">
    <location>
        <begin position="1"/>
        <end position="19"/>
    </location>
</feature>
<evidence type="ECO:0000256" key="1">
    <source>
        <dbReference type="SAM" id="MobiDB-lite"/>
    </source>
</evidence>
<sequence>MSYTPSSPHSTPHYPHCHPAPLASRHPTPGKYPGSGPQRVVRPPRGFGFGLRVVEMIVAVGSVAGAAVPAEEAAAPDPPPTPACEPRLLLLHPPSRSLQGASTSP</sequence>